<evidence type="ECO:0000256" key="3">
    <source>
        <dbReference type="ARBA" id="ARBA00022969"/>
    </source>
</evidence>
<dbReference type="RefSeq" id="WP_215821898.1">
    <property type="nucleotide sequence ID" value="NZ_JAGSOY010000092.1"/>
</dbReference>
<dbReference type="InterPro" id="IPR000772">
    <property type="entry name" value="Ricin_B_lectin"/>
</dbReference>
<feature type="domain" description="Ricin B lectin" evidence="5">
    <location>
        <begin position="624"/>
        <end position="761"/>
    </location>
</feature>
<keyword evidence="7" id="KW-1185">Reference proteome</keyword>
<dbReference type="EMBL" id="JAGSOY010000092">
    <property type="protein sequence ID" value="MBU2713613.1"/>
    <property type="molecule type" value="Genomic_DNA"/>
</dbReference>
<name>A0ABS5ZIK7_9GAMM</name>
<dbReference type="CDD" id="cd00161">
    <property type="entry name" value="beta-trefoil_Ricin-like"/>
    <property type="match status" value="1"/>
</dbReference>
<dbReference type="PROSITE" id="PS50231">
    <property type="entry name" value="RICIN_B_LECTIN"/>
    <property type="match status" value="2"/>
</dbReference>
<evidence type="ECO:0000256" key="1">
    <source>
        <dbReference type="ARBA" id="ARBA00007819"/>
    </source>
</evidence>
<dbReference type="SUPFAM" id="SSF50370">
    <property type="entry name" value="Ricin B-like lectins"/>
    <property type="match status" value="4"/>
</dbReference>
<dbReference type="Gene3D" id="1.20.190.10">
    <property type="entry name" value="Pesticidal crystal protein, N-terminal domain"/>
    <property type="match status" value="1"/>
</dbReference>
<comment type="caution">
    <text evidence="6">The sequence shown here is derived from an EMBL/GenBank/DDBJ whole genome shotgun (WGS) entry which is preliminary data.</text>
</comment>
<evidence type="ECO:0000256" key="4">
    <source>
        <dbReference type="ARBA" id="ARBA00023026"/>
    </source>
</evidence>
<dbReference type="SMART" id="SM00458">
    <property type="entry name" value="RICIN"/>
    <property type="match status" value="3"/>
</dbReference>
<evidence type="ECO:0000256" key="2">
    <source>
        <dbReference type="ARBA" id="ARBA00022656"/>
    </source>
</evidence>
<dbReference type="Pfam" id="PF00652">
    <property type="entry name" value="Ricin_B_lectin"/>
    <property type="match status" value="2"/>
</dbReference>
<comment type="similarity">
    <text evidence="1">Belongs to the delta endotoxin family.</text>
</comment>
<sequence length="894" mass="102325">MAAKIAVLTLCISSTSTGIASHGENFLKDAGKAATQNVLDNALKTIIAETISKSLAGAGVSGAIAGPIINIAFATMFGGGSQNLSADDIWNMIKSRVFNAIDLKIEDRLIEEDKLNLYTFRSQMIDMETQISELDKFTGEAKQNRLRSIYDKLSGIADDIERVVEKNKKLSNIEYLLDKEHYAEANGQVFKWVHARPRLRIMQLFATMHLAALNAKLTLASIVDPISYDKDLKKYNLTVFDYKEHVAKNAELLNYWRYKVYDTYIINNGHYLFSLSLRYNLDKSYSENDARGICQQKYNEIMFPRYDDFANFTYGHIDARDYNKNRNEPDDYYLYGRNGVNGDEYVANCVKMATVVNNKFWDLALQDVETNNIKSELLEVANSWSYISDYRYSTDPVYSFKKGNMCLHAMGKNNGDPLRLRSCNPSSRNQMFLYDSEKQALHSLIDTNKCVDISRKENDAPIYLYDCHFRENQQFSFSPFPSKPGYVWIKSAQKVRGKPLALDRKDLGMTADTEIIAFSQNRGEAQDWMLEVKNIHQPELYTFEFKGNCLHIDEAKSGSNVYIKGCDDSLNQRWVYQNNSLRPVLNPSYCVDISGFGRANRTNIFLFNCHEFTNQKWDIRSRYKGGVSIVSHHLNEDGKEMALNRIGGGPNVATWLHEEGKINEKWNLKHYKQYSFIKNIDTNGNETGQCLGVDSTNVTTGSNVIKTQCNANLLNQQWIYLGNTLRPAINNGLCVEGSEDGTSAYLKSCVQNEAGQQITFTGEEFFVGNKNYTLLEVNNISFFWKFSRANQIHIAKKYDHPECYWNSLEWNEMDSLSQTLWKVLGWNSSNWGSGISYISERFWGEPDTVGHTNEDWSMENNLTFLNNYQRSAAVNLGYTKNLWDTSQQYECHMQ</sequence>
<proteinExistence type="inferred from homology"/>
<organism evidence="6 7">
    <name type="scientific">Zooshikella harenae</name>
    <dbReference type="NCBI Taxonomy" id="2827238"/>
    <lineage>
        <taxon>Bacteria</taxon>
        <taxon>Pseudomonadati</taxon>
        <taxon>Pseudomonadota</taxon>
        <taxon>Gammaproteobacteria</taxon>
        <taxon>Oceanospirillales</taxon>
        <taxon>Zooshikellaceae</taxon>
        <taxon>Zooshikella</taxon>
    </lineage>
</organism>
<accession>A0ABS5ZIK7</accession>
<evidence type="ECO:0000259" key="5">
    <source>
        <dbReference type="SMART" id="SM00458"/>
    </source>
</evidence>
<feature type="domain" description="Ricin B lectin" evidence="5">
    <location>
        <begin position="485"/>
        <end position="620"/>
    </location>
</feature>
<keyword evidence="2" id="KW-0800">Toxin</keyword>
<evidence type="ECO:0000313" key="6">
    <source>
        <dbReference type="EMBL" id="MBU2713613.1"/>
    </source>
</evidence>
<reference evidence="6 7" key="1">
    <citation type="submission" date="2021-04" db="EMBL/GenBank/DDBJ databases">
        <authorList>
            <person name="Pira H."/>
            <person name="Risdian C."/>
            <person name="Wink J."/>
        </authorList>
    </citation>
    <scope>NUCLEOTIDE SEQUENCE [LARGE SCALE GENOMIC DNA]</scope>
    <source>
        <strain evidence="6 7">WH53</strain>
    </source>
</reference>
<keyword evidence="4" id="KW-0843">Virulence</keyword>
<dbReference type="InterPro" id="IPR036716">
    <property type="entry name" value="Pest_crys_N_sf"/>
</dbReference>
<dbReference type="Gene3D" id="2.80.10.50">
    <property type="match status" value="4"/>
</dbReference>
<evidence type="ECO:0000313" key="7">
    <source>
        <dbReference type="Proteomes" id="UP000690515"/>
    </source>
</evidence>
<dbReference type="InterPro" id="IPR035992">
    <property type="entry name" value="Ricin_B-like_lectins"/>
</dbReference>
<keyword evidence="3" id="KW-0749">Sporulation</keyword>
<protein>
    <submittedName>
        <fullName evidence="6">Ricin-type beta-trefoil lectin domain protein</fullName>
    </submittedName>
</protein>
<feature type="domain" description="Ricin B lectin" evidence="5">
    <location>
        <begin position="343"/>
        <end position="478"/>
    </location>
</feature>
<dbReference type="Proteomes" id="UP000690515">
    <property type="component" value="Unassembled WGS sequence"/>
</dbReference>
<gene>
    <name evidence="6" type="ORF">KCG35_21370</name>
</gene>